<name>A0A401H5C2_9APHY</name>
<dbReference type="InParanoid" id="A0A401H5C2"/>
<gene>
    <name evidence="1" type="ORF">SCP_1603020</name>
</gene>
<dbReference type="EMBL" id="BFAD01000016">
    <property type="protein sequence ID" value="GBE89638.1"/>
    <property type="molecule type" value="Genomic_DNA"/>
</dbReference>
<dbReference type="AlphaFoldDB" id="A0A401H5C2"/>
<proteinExistence type="predicted"/>
<comment type="caution">
    <text evidence="1">The sequence shown here is derived from an EMBL/GenBank/DDBJ whole genome shotgun (WGS) entry which is preliminary data.</text>
</comment>
<accession>A0A401H5C2</accession>
<dbReference type="Proteomes" id="UP000287166">
    <property type="component" value="Unassembled WGS sequence"/>
</dbReference>
<organism evidence="1 2">
    <name type="scientific">Sparassis crispa</name>
    <dbReference type="NCBI Taxonomy" id="139825"/>
    <lineage>
        <taxon>Eukaryota</taxon>
        <taxon>Fungi</taxon>
        <taxon>Dikarya</taxon>
        <taxon>Basidiomycota</taxon>
        <taxon>Agaricomycotina</taxon>
        <taxon>Agaricomycetes</taxon>
        <taxon>Polyporales</taxon>
        <taxon>Sparassidaceae</taxon>
        <taxon>Sparassis</taxon>
    </lineage>
</organism>
<reference evidence="1 2" key="1">
    <citation type="journal article" date="2018" name="Sci. Rep.">
        <title>Genome sequence of the cauliflower mushroom Sparassis crispa (Hanabiratake) and its association with beneficial usage.</title>
        <authorList>
            <person name="Kiyama R."/>
            <person name="Furutani Y."/>
            <person name="Kawaguchi K."/>
            <person name="Nakanishi T."/>
        </authorList>
    </citation>
    <scope>NUCLEOTIDE SEQUENCE [LARGE SCALE GENOMIC DNA]</scope>
</reference>
<sequence>MFLTRSSRSVFSARPRVLPRWTPRRSIWGSREARTQPTSTTSVVDSDVVVFTKEEYNSMMDDIRMIDRHIDRLERRALNNFTNLAEEKRDELALKCGFRGWDHLSVAMETYPQVDWEAVAQRKLAERGVDVPLEELRMLLKDDVTDVMYQQNRLPALYQFLSL</sequence>
<evidence type="ECO:0000313" key="2">
    <source>
        <dbReference type="Proteomes" id="UP000287166"/>
    </source>
</evidence>
<dbReference type="GeneID" id="38786555"/>
<evidence type="ECO:0000313" key="1">
    <source>
        <dbReference type="EMBL" id="GBE89638.1"/>
    </source>
</evidence>
<keyword evidence="2" id="KW-1185">Reference proteome</keyword>
<protein>
    <submittedName>
        <fullName evidence="1">Uncharacterized protein</fullName>
    </submittedName>
</protein>
<dbReference type="RefSeq" id="XP_027620551.1">
    <property type="nucleotide sequence ID" value="XM_027764750.1"/>
</dbReference>